<accession>A0ABN7WZF8</accession>
<name>A0ABN7WZF8_GIGMA</name>
<protein>
    <submittedName>
        <fullName evidence="1">30262_t:CDS:1</fullName>
    </submittedName>
</protein>
<feature type="non-terminal residue" evidence="1">
    <location>
        <position position="50"/>
    </location>
</feature>
<gene>
    <name evidence="1" type="ORF">GMARGA_LOCUS36941</name>
</gene>
<keyword evidence="2" id="KW-1185">Reference proteome</keyword>
<reference evidence="1 2" key="1">
    <citation type="submission" date="2021-06" db="EMBL/GenBank/DDBJ databases">
        <authorList>
            <person name="Kallberg Y."/>
            <person name="Tangrot J."/>
            <person name="Rosling A."/>
        </authorList>
    </citation>
    <scope>NUCLEOTIDE SEQUENCE [LARGE SCALE GENOMIC DNA]</scope>
    <source>
        <strain evidence="1 2">120-4 pot B 10/14</strain>
    </source>
</reference>
<evidence type="ECO:0000313" key="2">
    <source>
        <dbReference type="Proteomes" id="UP000789901"/>
    </source>
</evidence>
<comment type="caution">
    <text evidence="1">The sequence shown here is derived from an EMBL/GenBank/DDBJ whole genome shotgun (WGS) entry which is preliminary data.</text>
</comment>
<sequence>IYDINDNYENYYSNDFNFEFDKSLETSPEILHSSEITKPNVQTILLEKEK</sequence>
<evidence type="ECO:0000313" key="1">
    <source>
        <dbReference type="EMBL" id="CAG8844173.1"/>
    </source>
</evidence>
<organism evidence="1 2">
    <name type="scientific">Gigaspora margarita</name>
    <dbReference type="NCBI Taxonomy" id="4874"/>
    <lineage>
        <taxon>Eukaryota</taxon>
        <taxon>Fungi</taxon>
        <taxon>Fungi incertae sedis</taxon>
        <taxon>Mucoromycota</taxon>
        <taxon>Glomeromycotina</taxon>
        <taxon>Glomeromycetes</taxon>
        <taxon>Diversisporales</taxon>
        <taxon>Gigasporaceae</taxon>
        <taxon>Gigaspora</taxon>
    </lineage>
</organism>
<proteinExistence type="predicted"/>
<feature type="non-terminal residue" evidence="1">
    <location>
        <position position="1"/>
    </location>
</feature>
<dbReference type="EMBL" id="CAJVQB010074916">
    <property type="protein sequence ID" value="CAG8844173.1"/>
    <property type="molecule type" value="Genomic_DNA"/>
</dbReference>
<dbReference type="Proteomes" id="UP000789901">
    <property type="component" value="Unassembled WGS sequence"/>
</dbReference>